<protein>
    <submittedName>
        <fullName evidence="1">Uncharacterized protein</fullName>
    </submittedName>
</protein>
<name>A0AAD6N6V3_PENCN</name>
<dbReference type="Proteomes" id="UP001219568">
    <property type="component" value="Unassembled WGS sequence"/>
</dbReference>
<accession>A0AAD6N6V3</accession>
<proteinExistence type="predicted"/>
<dbReference type="EMBL" id="JAQJZL010000010">
    <property type="protein sequence ID" value="KAJ6035468.1"/>
    <property type="molecule type" value="Genomic_DNA"/>
</dbReference>
<reference evidence="1" key="1">
    <citation type="journal article" date="2023" name="IMA Fungus">
        <title>Comparative genomic study of the Penicillium genus elucidates a diverse pangenome and 15 lateral gene transfer events.</title>
        <authorList>
            <person name="Petersen C."/>
            <person name="Sorensen T."/>
            <person name="Nielsen M.R."/>
            <person name="Sondergaard T.E."/>
            <person name="Sorensen J.L."/>
            <person name="Fitzpatrick D.A."/>
            <person name="Frisvad J.C."/>
            <person name="Nielsen K.L."/>
        </authorList>
    </citation>
    <scope>NUCLEOTIDE SEQUENCE</scope>
    <source>
        <strain evidence="1">IBT 15450</strain>
    </source>
</reference>
<dbReference type="AlphaFoldDB" id="A0AAD6N6V3"/>
<evidence type="ECO:0000313" key="2">
    <source>
        <dbReference type="Proteomes" id="UP001219568"/>
    </source>
</evidence>
<reference evidence="1" key="2">
    <citation type="submission" date="2023-01" db="EMBL/GenBank/DDBJ databases">
        <authorList>
            <person name="Petersen C."/>
        </authorList>
    </citation>
    <scope>NUCLEOTIDE SEQUENCE</scope>
    <source>
        <strain evidence="1">IBT 15450</strain>
    </source>
</reference>
<evidence type="ECO:0000313" key="1">
    <source>
        <dbReference type="EMBL" id="KAJ6035468.1"/>
    </source>
</evidence>
<sequence>MLRYLEEARKPPSPTLPHPRLCVLCDADPNKAASTTTITTTSSVPTEAITPVLFVGTFAGWRLPAKSRGDGLTGLARALKKLAEKWGKGKKERE</sequence>
<comment type="caution">
    <text evidence="1">The sequence shown here is derived from an EMBL/GenBank/DDBJ whole genome shotgun (WGS) entry which is preliminary data.</text>
</comment>
<keyword evidence="2" id="KW-1185">Reference proteome</keyword>
<gene>
    <name evidence="1" type="ORF">N7460_009643</name>
</gene>
<organism evidence="1 2">
    <name type="scientific">Penicillium canescens</name>
    <dbReference type="NCBI Taxonomy" id="5083"/>
    <lineage>
        <taxon>Eukaryota</taxon>
        <taxon>Fungi</taxon>
        <taxon>Dikarya</taxon>
        <taxon>Ascomycota</taxon>
        <taxon>Pezizomycotina</taxon>
        <taxon>Eurotiomycetes</taxon>
        <taxon>Eurotiomycetidae</taxon>
        <taxon>Eurotiales</taxon>
        <taxon>Aspergillaceae</taxon>
        <taxon>Penicillium</taxon>
    </lineage>
</organism>